<gene>
    <name evidence="1" type="ORF">YBY_30180</name>
</gene>
<proteinExistence type="predicted"/>
<accession>A0A455W6W1</accession>
<name>A0A455W6W1_MARNT</name>
<protein>
    <submittedName>
        <fullName evidence="1">Uncharacterized protein</fullName>
    </submittedName>
</protein>
<sequence>MDSEKKTPPMYIPRNGSLAQVCLIQKQGFPYPELILNAPEWSEDEFWLPLMTQDSSLPAMFLLLRRERNGDFRVADCRSWSHVPRAEQEVTDTVKRLCQEFEAAMKSALADELSDRVLCREEPQTSDD</sequence>
<reference evidence="1" key="1">
    <citation type="submission" date="2019-03" db="EMBL/GenBank/DDBJ databases">
        <title>Whole genome analysis of nitrate-reducing bacteria Marinobacter hydrocarbonoclasticus YB03.</title>
        <authorList>
            <person name="Azam A.H."/>
            <person name="Yuk S.R."/>
            <person name="Kamarisima K."/>
            <person name="Miyanaga K."/>
            <person name="Tanji Y."/>
        </authorList>
    </citation>
    <scope>NUCLEOTIDE SEQUENCE</scope>
    <source>
        <strain evidence="1">YB03</strain>
    </source>
</reference>
<organism evidence="1">
    <name type="scientific">Marinobacter nauticus</name>
    <name type="common">Marinobacter hydrocarbonoclasticus</name>
    <name type="synonym">Marinobacter aquaeolei</name>
    <dbReference type="NCBI Taxonomy" id="2743"/>
    <lineage>
        <taxon>Bacteria</taxon>
        <taxon>Pseudomonadati</taxon>
        <taxon>Pseudomonadota</taxon>
        <taxon>Gammaproteobacteria</taxon>
        <taxon>Pseudomonadales</taxon>
        <taxon>Marinobacteraceae</taxon>
        <taxon>Marinobacter</taxon>
    </lineage>
</organism>
<dbReference type="AlphaFoldDB" id="A0A455W6W1"/>
<dbReference type="EMBL" id="AP019537">
    <property type="protein sequence ID" value="BBJ05169.1"/>
    <property type="molecule type" value="Genomic_DNA"/>
</dbReference>
<evidence type="ECO:0000313" key="1">
    <source>
        <dbReference type="EMBL" id="BBJ05169.1"/>
    </source>
</evidence>